<dbReference type="PRINTS" id="PR00786">
    <property type="entry name" value="NEPRILYSIN"/>
</dbReference>
<evidence type="ECO:0000313" key="11">
    <source>
        <dbReference type="EMBL" id="KAL2887564.1"/>
    </source>
</evidence>
<evidence type="ECO:0000256" key="6">
    <source>
        <dbReference type="ARBA" id="ARBA00022833"/>
    </source>
</evidence>
<accession>A0ABR4MH12</accession>
<comment type="caution">
    <text evidence="11">The sequence shown here is derived from an EMBL/GenBank/DDBJ whole genome shotgun (WGS) entry which is preliminary data.</text>
</comment>
<organism evidence="11 12">
    <name type="scientific">Ceratocystis lukuohia</name>
    <dbReference type="NCBI Taxonomy" id="2019550"/>
    <lineage>
        <taxon>Eukaryota</taxon>
        <taxon>Fungi</taxon>
        <taxon>Dikarya</taxon>
        <taxon>Ascomycota</taxon>
        <taxon>Pezizomycotina</taxon>
        <taxon>Sordariomycetes</taxon>
        <taxon>Hypocreomycetidae</taxon>
        <taxon>Microascales</taxon>
        <taxon>Ceratocystidaceae</taxon>
        <taxon>Ceratocystis</taxon>
    </lineage>
</organism>
<evidence type="ECO:0000256" key="7">
    <source>
        <dbReference type="ARBA" id="ARBA00023049"/>
    </source>
</evidence>
<dbReference type="InterPro" id="IPR024079">
    <property type="entry name" value="MetalloPept_cat_dom_sf"/>
</dbReference>
<evidence type="ECO:0000259" key="10">
    <source>
        <dbReference type="Pfam" id="PF05649"/>
    </source>
</evidence>
<dbReference type="Gene3D" id="1.10.1380.10">
    <property type="entry name" value="Neutral endopeptidase , domain2"/>
    <property type="match status" value="1"/>
</dbReference>
<dbReference type="InterPro" id="IPR008753">
    <property type="entry name" value="Peptidase_M13_N"/>
</dbReference>
<dbReference type="PANTHER" id="PTHR11733">
    <property type="entry name" value="ZINC METALLOPROTEASE FAMILY M13 NEPRILYSIN-RELATED"/>
    <property type="match status" value="1"/>
</dbReference>
<protein>
    <submittedName>
        <fullName evidence="11">Endothelin-converting enzyme 2</fullName>
    </submittedName>
</protein>
<evidence type="ECO:0000256" key="2">
    <source>
        <dbReference type="ARBA" id="ARBA00007357"/>
    </source>
</evidence>
<dbReference type="SUPFAM" id="SSF55486">
    <property type="entry name" value="Metalloproteases ('zincins'), catalytic domain"/>
    <property type="match status" value="1"/>
</dbReference>
<dbReference type="Pfam" id="PF05649">
    <property type="entry name" value="Peptidase_M13_N"/>
    <property type="match status" value="1"/>
</dbReference>
<dbReference type="InterPro" id="IPR018497">
    <property type="entry name" value="Peptidase_M13_C"/>
</dbReference>
<dbReference type="Gene3D" id="3.40.390.10">
    <property type="entry name" value="Collagenase (Catalytic Domain)"/>
    <property type="match status" value="1"/>
</dbReference>
<keyword evidence="4" id="KW-0479">Metal-binding</keyword>
<dbReference type="PROSITE" id="PS51885">
    <property type="entry name" value="NEPRILYSIN"/>
    <property type="match status" value="1"/>
</dbReference>
<keyword evidence="6" id="KW-0862">Zinc</keyword>
<proteinExistence type="inferred from homology"/>
<keyword evidence="3" id="KW-0645">Protease</keyword>
<dbReference type="InterPro" id="IPR000718">
    <property type="entry name" value="Peptidase_M13"/>
</dbReference>
<evidence type="ECO:0000256" key="8">
    <source>
        <dbReference type="SAM" id="SignalP"/>
    </source>
</evidence>
<dbReference type="GeneID" id="98119297"/>
<dbReference type="EMBL" id="JABSNW010000005">
    <property type="protein sequence ID" value="KAL2887564.1"/>
    <property type="molecule type" value="Genomic_DNA"/>
</dbReference>
<reference evidence="11 12" key="1">
    <citation type="submission" date="2020-05" db="EMBL/GenBank/DDBJ databases">
        <title>Ceratocystis lukuohia genome.</title>
        <authorList>
            <person name="Harrington T.C."/>
            <person name="Kim K."/>
            <person name="Mayers C.G."/>
        </authorList>
    </citation>
    <scope>NUCLEOTIDE SEQUENCE [LARGE SCALE GENOMIC DNA]</scope>
    <source>
        <strain evidence="11 12">C4212</strain>
    </source>
</reference>
<dbReference type="PANTHER" id="PTHR11733:SF167">
    <property type="entry name" value="FI17812P1-RELATED"/>
    <property type="match status" value="1"/>
</dbReference>
<evidence type="ECO:0000256" key="3">
    <source>
        <dbReference type="ARBA" id="ARBA00022670"/>
    </source>
</evidence>
<dbReference type="Pfam" id="PF01431">
    <property type="entry name" value="Peptidase_M13"/>
    <property type="match status" value="1"/>
</dbReference>
<evidence type="ECO:0000256" key="4">
    <source>
        <dbReference type="ARBA" id="ARBA00022723"/>
    </source>
</evidence>
<name>A0ABR4MH12_9PEZI</name>
<feature type="domain" description="Peptidase M13 N-terminal" evidence="10">
    <location>
        <begin position="61"/>
        <end position="432"/>
    </location>
</feature>
<keyword evidence="12" id="KW-1185">Reference proteome</keyword>
<dbReference type="Proteomes" id="UP001610728">
    <property type="component" value="Unassembled WGS sequence"/>
</dbReference>
<feature type="domain" description="Peptidase M13 C-terminal" evidence="9">
    <location>
        <begin position="495"/>
        <end position="696"/>
    </location>
</feature>
<comment type="similarity">
    <text evidence="2">Belongs to the peptidase M13 family.</text>
</comment>
<feature type="chain" id="PRO_5045949715" evidence="8">
    <location>
        <begin position="19"/>
        <end position="701"/>
    </location>
</feature>
<keyword evidence="5" id="KW-0378">Hydrolase</keyword>
<gene>
    <name evidence="11" type="ORF">HOO65_050685</name>
</gene>
<keyword evidence="8" id="KW-0732">Signal</keyword>
<keyword evidence="7" id="KW-0482">Metalloprotease</keyword>
<evidence type="ECO:0000313" key="12">
    <source>
        <dbReference type="Proteomes" id="UP001610728"/>
    </source>
</evidence>
<comment type="cofactor">
    <cofactor evidence="1">
        <name>Zn(2+)</name>
        <dbReference type="ChEBI" id="CHEBI:29105"/>
    </cofactor>
</comment>
<evidence type="ECO:0000256" key="5">
    <source>
        <dbReference type="ARBA" id="ARBA00022801"/>
    </source>
</evidence>
<dbReference type="InterPro" id="IPR042089">
    <property type="entry name" value="Peptidase_M13_dom_2"/>
</dbReference>
<dbReference type="RefSeq" id="XP_070858744.1">
    <property type="nucleotide sequence ID" value="XM_071003240.1"/>
</dbReference>
<evidence type="ECO:0000259" key="9">
    <source>
        <dbReference type="Pfam" id="PF01431"/>
    </source>
</evidence>
<sequence>MRLGAVLAPGLLAHTINAQTGPSAADDETPLTPGYCNTPSCQRIAQEFSSNLAPNYAHLDPCNEFEEMVCGGWRRKHRLRSDEEVINTTKLIQRHVDKIIHEIVEGPLPTGIDPNSQDAKNFYKMKAVYNSCMDSETIKSRGIEPLKEVLALIDGAETTKDALLILLKHDTDGLAVVGPQLDDTNPDYIAIGFAGPRNLGLPLQSDFESKSTIEKYYFVVKKILTTLYPETTPKTIMHLLKLEKTIAMLLPSEGENHSTTDGYGSMSLEEATKLVPELGLQDTVSTLAPEGVSVDRVIVHNKNYFNALHKLLEKASPDVLKSYFRWHLIVSYRTFIDSDILKPLNDFYDSMLVEDDRKTQCIHYTESSVRNIVSRFLVERAFSPAAKTMTEEMVANLKEVYTERLKAAEWMDSDSADLAIKKLYNMRQKIGYSTSSPNITNADELAHAYRYSVINDNTLFENEVSLRQMKYKLQWEYLGKPLDRDIWQNNPNVANAYYQGPGNEIILPAGLMQFPIFDVEAPAYVSYGGYGSVVGHEMSHAFDSERRYYDENGVYTETLRWWTPDTNAAFNTKAQCFVDQYSNLVHRKKGKFKTFVDGKITLNENIADAGGLLASYQAWKKLDAADKGGEMLPGLEFFNREQLFFVSYINRFCSKYDLPSGHIFNDSHSPDWARAAGTLANSEDFLRAFNCPVKEPTCKMW</sequence>
<feature type="signal peptide" evidence="8">
    <location>
        <begin position="1"/>
        <end position="18"/>
    </location>
</feature>
<dbReference type="CDD" id="cd08662">
    <property type="entry name" value="M13"/>
    <property type="match status" value="1"/>
</dbReference>
<evidence type="ECO:0000256" key="1">
    <source>
        <dbReference type="ARBA" id="ARBA00001947"/>
    </source>
</evidence>